<name>A0ABY8QPS1_9MICO</name>
<evidence type="ECO:0000256" key="9">
    <source>
        <dbReference type="RuleBase" id="RU000584"/>
    </source>
</evidence>
<dbReference type="PIRSF" id="PIRSF000445">
    <property type="entry name" value="4pyrrol_synth_GluRdtase"/>
    <property type="match status" value="1"/>
</dbReference>
<dbReference type="SUPFAM" id="SSF69742">
    <property type="entry name" value="Glutamyl tRNA-reductase catalytic, N-terminal domain"/>
    <property type="match status" value="1"/>
</dbReference>
<dbReference type="InterPro" id="IPR036291">
    <property type="entry name" value="NAD(P)-bd_dom_sf"/>
</dbReference>
<dbReference type="SUPFAM" id="SSF69075">
    <property type="entry name" value="Glutamyl tRNA-reductase dimerization domain"/>
    <property type="match status" value="1"/>
</dbReference>
<dbReference type="RefSeq" id="WP_349637751.1">
    <property type="nucleotide sequence ID" value="NZ_CP090958.1"/>
</dbReference>
<dbReference type="InterPro" id="IPR006151">
    <property type="entry name" value="Shikm_DH/Glu-tRNA_Rdtase"/>
</dbReference>
<sequence>MAFLIVGISHRSAPMSVLEKAALSESQVRELSRAIAEGGYVNGVAVLATCNRLEIIADVSTFHGGLADLGGALVDAIRTEWTTLSEHLYVHYEERAVEHLLTVACGLDSMAVGEAQILGQLRATLSLGQAEGNLSSELGRILQQALRVGKRAHSETGLDRVAQSLLSGALDSAPGWLGDLGAVNALVVGAGAMSSLVVANLSRLGVGRIAIANRSLDGAQRLAATVAGRAVELDRDTLVAEVADADLIVSCTGARGTIIGADSVAAARELRTTRDLRTTRSVQRGDAHARRRQFFVDLALPRDIAPEVGDIDDVRLVGLEELSRIFAAGPHHDAADVTNAIAAVRAIIASETAKLISKRRANSVAPTVIALRGRAKAVRDKEFARLAARLGPDVDARVLDEVRKSMHRLADKLMHTPTVRVKELAAEPGGGSYADALRALFDLSIDATGPLDVLPLPGTVFDSEQLQHLPGNISIQEKS</sequence>
<dbReference type="EC" id="1.2.1.70" evidence="3 8"/>
<feature type="binding site" evidence="8">
    <location>
        <position position="120"/>
    </location>
    <ligand>
        <name>substrate</name>
    </ligand>
</feature>
<proteinExistence type="inferred from homology"/>
<evidence type="ECO:0000256" key="3">
    <source>
        <dbReference type="ARBA" id="ARBA00012970"/>
    </source>
</evidence>
<evidence type="ECO:0000256" key="8">
    <source>
        <dbReference type="HAMAP-Rule" id="MF_00087"/>
    </source>
</evidence>
<dbReference type="PANTHER" id="PTHR43013:SF1">
    <property type="entry name" value="GLUTAMYL-TRNA REDUCTASE"/>
    <property type="match status" value="1"/>
</dbReference>
<feature type="domain" description="Quinate/shikimate 5-dehydrogenase/glutamyl-tRNA reductase" evidence="11">
    <location>
        <begin position="178"/>
        <end position="272"/>
    </location>
</feature>
<dbReference type="Pfam" id="PF05201">
    <property type="entry name" value="GlutR_N"/>
    <property type="match status" value="1"/>
</dbReference>
<feature type="binding site" evidence="8">
    <location>
        <position position="109"/>
    </location>
    <ligand>
        <name>substrate</name>
    </ligand>
</feature>
<dbReference type="InterPro" id="IPR036453">
    <property type="entry name" value="GluRdtase_dimer_dom_sf"/>
</dbReference>
<feature type="active site" description="Nucleophile" evidence="8">
    <location>
        <position position="50"/>
    </location>
</feature>
<dbReference type="InterPro" id="IPR036343">
    <property type="entry name" value="GluRdtase_N_sf"/>
</dbReference>
<comment type="subunit">
    <text evidence="8">Homodimer.</text>
</comment>
<dbReference type="HAMAP" id="MF_00087">
    <property type="entry name" value="Glu_tRNA_reductase"/>
    <property type="match status" value="1"/>
</dbReference>
<comment type="domain">
    <text evidence="8">Possesses an unusual extended V-shaped dimeric structure with each monomer consisting of three distinct domains arranged along a curved 'spinal' alpha-helix. The N-terminal catalytic domain specifically recognizes the glutamate moiety of the substrate. The second domain is the NADPH-binding domain, and the third C-terminal domain is responsible for dimerization.</text>
</comment>
<comment type="pathway">
    <text evidence="1 8 9">Porphyrin-containing compound metabolism; protoporphyrin-IX biosynthesis; 5-aminolevulinate from L-glutamyl-tRNA(Glu): step 1/2.</text>
</comment>
<dbReference type="InterPro" id="IPR018214">
    <property type="entry name" value="GluRdtase_CS"/>
</dbReference>
<keyword evidence="6 8" id="KW-0627">Porphyrin biosynthesis</keyword>
<evidence type="ECO:0000256" key="4">
    <source>
        <dbReference type="ARBA" id="ARBA00022857"/>
    </source>
</evidence>
<evidence type="ECO:0000256" key="1">
    <source>
        <dbReference type="ARBA" id="ARBA00005059"/>
    </source>
</evidence>
<dbReference type="Pfam" id="PF01488">
    <property type="entry name" value="Shikimate_DH"/>
    <property type="match status" value="2"/>
</dbReference>
<dbReference type="Gene3D" id="3.30.460.30">
    <property type="entry name" value="Glutamyl-tRNA reductase, N-terminal domain"/>
    <property type="match status" value="1"/>
</dbReference>
<protein>
    <recommendedName>
        <fullName evidence="3 8">Glutamyl-tRNA reductase</fullName>
        <shortName evidence="8">GluTR</shortName>
        <ecNumber evidence="3 8">1.2.1.70</ecNumber>
    </recommendedName>
</protein>
<evidence type="ECO:0000259" key="11">
    <source>
        <dbReference type="Pfam" id="PF01488"/>
    </source>
</evidence>
<keyword evidence="4 8" id="KW-0521">NADP</keyword>
<dbReference type="CDD" id="cd05213">
    <property type="entry name" value="NAD_bind_Glutamyl_tRNA_reduct"/>
    <property type="match status" value="1"/>
</dbReference>
<evidence type="ECO:0000313" key="13">
    <source>
        <dbReference type="EMBL" id="WGW10969.1"/>
    </source>
</evidence>
<evidence type="ECO:0000313" key="14">
    <source>
        <dbReference type="Proteomes" id="UP001209083"/>
    </source>
</evidence>
<organism evidence="13 14">
    <name type="scientific">Saxibacter everestensis</name>
    <dbReference type="NCBI Taxonomy" id="2909229"/>
    <lineage>
        <taxon>Bacteria</taxon>
        <taxon>Bacillati</taxon>
        <taxon>Actinomycetota</taxon>
        <taxon>Actinomycetes</taxon>
        <taxon>Micrococcales</taxon>
        <taxon>Brevibacteriaceae</taxon>
        <taxon>Saxibacter</taxon>
    </lineage>
</organism>
<dbReference type="InterPro" id="IPR000343">
    <property type="entry name" value="4pyrrol_synth_GluRdtase"/>
</dbReference>
<dbReference type="Gene3D" id="3.40.50.720">
    <property type="entry name" value="NAD(P)-binding Rossmann-like Domain"/>
    <property type="match status" value="1"/>
</dbReference>
<evidence type="ECO:0000256" key="6">
    <source>
        <dbReference type="ARBA" id="ARBA00023244"/>
    </source>
</evidence>
<dbReference type="InterPro" id="IPR015895">
    <property type="entry name" value="4pyrrol_synth_GluRdtase_N"/>
</dbReference>
<feature type="domain" description="Glutamyl-tRNA reductase N-terminal" evidence="12">
    <location>
        <begin position="6"/>
        <end position="156"/>
    </location>
</feature>
<dbReference type="SUPFAM" id="SSF51735">
    <property type="entry name" value="NAD(P)-binding Rossmann-fold domains"/>
    <property type="match status" value="1"/>
</dbReference>
<keyword evidence="5 8" id="KW-0560">Oxidoreductase</keyword>
<dbReference type="Pfam" id="PF00745">
    <property type="entry name" value="GlutR_dimer"/>
    <property type="match status" value="1"/>
</dbReference>
<keyword evidence="14" id="KW-1185">Reference proteome</keyword>
<dbReference type="InterPro" id="IPR015896">
    <property type="entry name" value="4pyrrol_synth_GluRdtase_dimer"/>
</dbReference>
<dbReference type="Proteomes" id="UP001209083">
    <property type="component" value="Chromosome"/>
</dbReference>
<feature type="site" description="Important for activity" evidence="8">
    <location>
        <position position="99"/>
    </location>
</feature>
<dbReference type="PROSITE" id="PS00747">
    <property type="entry name" value="GLUTR"/>
    <property type="match status" value="1"/>
</dbReference>
<comment type="function">
    <text evidence="8">Catalyzes the NADPH-dependent reduction of glutamyl-tRNA(Glu) to glutamate 1-semialdehyde (GSA).</text>
</comment>
<evidence type="ECO:0000256" key="7">
    <source>
        <dbReference type="ARBA" id="ARBA00047464"/>
    </source>
</evidence>
<feature type="binding site" evidence="8">
    <location>
        <begin position="49"/>
        <end position="52"/>
    </location>
    <ligand>
        <name>substrate</name>
    </ligand>
</feature>
<feature type="binding site" evidence="8">
    <location>
        <begin position="189"/>
        <end position="194"/>
    </location>
    <ligand>
        <name>NADP(+)</name>
        <dbReference type="ChEBI" id="CHEBI:58349"/>
    </ligand>
</feature>
<evidence type="ECO:0000256" key="2">
    <source>
        <dbReference type="ARBA" id="ARBA00005916"/>
    </source>
</evidence>
<dbReference type="GO" id="GO:0008883">
    <property type="term" value="F:glutamyl-tRNA reductase activity"/>
    <property type="evidence" value="ECO:0007669"/>
    <property type="project" value="UniProtKB-EC"/>
</dbReference>
<dbReference type="PANTHER" id="PTHR43013">
    <property type="entry name" value="GLUTAMYL-TRNA REDUCTASE"/>
    <property type="match status" value="1"/>
</dbReference>
<dbReference type="NCBIfam" id="NF000744">
    <property type="entry name" value="PRK00045.1-3"/>
    <property type="match status" value="1"/>
</dbReference>
<dbReference type="NCBIfam" id="TIGR01035">
    <property type="entry name" value="hemA"/>
    <property type="match status" value="1"/>
</dbReference>
<comment type="similarity">
    <text evidence="2 8 9">Belongs to the glutamyl-tRNA reductase family.</text>
</comment>
<feature type="domain" description="Tetrapyrrole biosynthesis glutamyl-tRNA reductase dimerisation" evidence="10">
    <location>
        <begin position="344"/>
        <end position="443"/>
    </location>
</feature>
<evidence type="ECO:0000259" key="10">
    <source>
        <dbReference type="Pfam" id="PF00745"/>
    </source>
</evidence>
<dbReference type="EMBL" id="CP090958">
    <property type="protein sequence ID" value="WGW10969.1"/>
    <property type="molecule type" value="Genomic_DNA"/>
</dbReference>
<reference evidence="13 14" key="1">
    <citation type="submission" date="2023-05" db="EMBL/GenBank/DDBJ databases">
        <title>Lithophilousrod everest ZFBP1038 complete genpme.</title>
        <authorList>
            <person name="Tian M."/>
        </authorList>
    </citation>
    <scope>NUCLEOTIDE SEQUENCE [LARGE SCALE GENOMIC DNA]</scope>
    <source>
        <strain evidence="13 14">ZFBP1038</strain>
    </source>
</reference>
<feature type="binding site" evidence="8">
    <location>
        <begin position="114"/>
        <end position="116"/>
    </location>
    <ligand>
        <name>substrate</name>
    </ligand>
</feature>
<comment type="miscellaneous">
    <text evidence="8">During catalysis, the active site Cys acts as a nucleophile attacking the alpha-carbonyl group of tRNA-bound glutamate with the formation of a thioester intermediate between enzyme and glutamate, and the concomitant release of tRNA(Glu). The thioester intermediate is finally reduced by direct hydride transfer from NADPH, to form the product GSA.</text>
</comment>
<evidence type="ECO:0000259" key="12">
    <source>
        <dbReference type="Pfam" id="PF05201"/>
    </source>
</evidence>
<comment type="catalytic activity">
    <reaction evidence="7 8 9">
        <text>(S)-4-amino-5-oxopentanoate + tRNA(Glu) + NADP(+) = L-glutamyl-tRNA(Glu) + NADPH + H(+)</text>
        <dbReference type="Rhea" id="RHEA:12344"/>
        <dbReference type="Rhea" id="RHEA-COMP:9663"/>
        <dbReference type="Rhea" id="RHEA-COMP:9680"/>
        <dbReference type="ChEBI" id="CHEBI:15378"/>
        <dbReference type="ChEBI" id="CHEBI:57501"/>
        <dbReference type="ChEBI" id="CHEBI:57783"/>
        <dbReference type="ChEBI" id="CHEBI:58349"/>
        <dbReference type="ChEBI" id="CHEBI:78442"/>
        <dbReference type="ChEBI" id="CHEBI:78520"/>
        <dbReference type="EC" id="1.2.1.70"/>
    </reaction>
</comment>
<feature type="domain" description="Quinate/shikimate 5-dehydrogenase/glutamyl-tRNA reductase" evidence="11">
    <location>
        <begin position="279"/>
        <end position="325"/>
    </location>
</feature>
<gene>
    <name evidence="8" type="primary">hemA</name>
    <name evidence="13" type="ORF">LWF01_12745</name>
</gene>
<evidence type="ECO:0000256" key="5">
    <source>
        <dbReference type="ARBA" id="ARBA00023002"/>
    </source>
</evidence>
<accession>A0ABY8QPS1</accession>